<dbReference type="InterPro" id="IPR044068">
    <property type="entry name" value="CB"/>
</dbReference>
<dbReference type="SUPFAM" id="SSF56349">
    <property type="entry name" value="DNA breaking-rejoining enzymes"/>
    <property type="match status" value="1"/>
</dbReference>
<protein>
    <submittedName>
        <fullName evidence="8">Site-specific tyrosine recombinase XerC</fullName>
    </submittedName>
</protein>
<dbReference type="InterPro" id="IPR028259">
    <property type="entry name" value="AP2-like_int_N"/>
</dbReference>
<keyword evidence="4" id="KW-0233">DNA recombination</keyword>
<evidence type="ECO:0000313" key="9">
    <source>
        <dbReference type="Proteomes" id="UP000255234"/>
    </source>
</evidence>
<evidence type="ECO:0000256" key="5">
    <source>
        <dbReference type="PROSITE-ProRule" id="PRU01248"/>
    </source>
</evidence>
<dbReference type="Pfam" id="PF00589">
    <property type="entry name" value="Phage_integrase"/>
    <property type="match status" value="1"/>
</dbReference>
<dbReference type="PROSITE" id="PS51900">
    <property type="entry name" value="CB"/>
    <property type="match status" value="1"/>
</dbReference>
<dbReference type="AlphaFoldDB" id="A0A378NT19"/>
<dbReference type="PANTHER" id="PTHR30629">
    <property type="entry name" value="PROPHAGE INTEGRASE"/>
    <property type="match status" value="1"/>
</dbReference>
<dbReference type="RefSeq" id="WP_115151840.1">
    <property type="nucleotide sequence ID" value="NZ_UGPP01000001.1"/>
</dbReference>
<evidence type="ECO:0000259" key="6">
    <source>
        <dbReference type="PROSITE" id="PS51898"/>
    </source>
</evidence>
<dbReference type="InterPro" id="IPR004107">
    <property type="entry name" value="Integrase_SAM-like_N"/>
</dbReference>
<dbReference type="GO" id="GO:0015074">
    <property type="term" value="P:DNA integration"/>
    <property type="evidence" value="ECO:0007669"/>
    <property type="project" value="UniProtKB-KW"/>
</dbReference>
<dbReference type="Proteomes" id="UP000255234">
    <property type="component" value="Unassembled WGS sequence"/>
</dbReference>
<comment type="similarity">
    <text evidence="1">Belongs to the 'phage' integrase family.</text>
</comment>
<dbReference type="EMBL" id="UGPP01000001">
    <property type="protein sequence ID" value="STY71524.1"/>
    <property type="molecule type" value="Genomic_DNA"/>
</dbReference>
<dbReference type="PANTHER" id="PTHR30629:SF2">
    <property type="entry name" value="PROPHAGE INTEGRASE INTS-RELATED"/>
    <property type="match status" value="1"/>
</dbReference>
<feature type="domain" description="Core-binding (CB)" evidence="7">
    <location>
        <begin position="71"/>
        <end position="151"/>
    </location>
</feature>
<accession>A0A378NT19</accession>
<evidence type="ECO:0000256" key="3">
    <source>
        <dbReference type="ARBA" id="ARBA00023125"/>
    </source>
</evidence>
<dbReference type="Pfam" id="PF14657">
    <property type="entry name" value="Arm-DNA-bind_4"/>
    <property type="match status" value="1"/>
</dbReference>
<dbReference type="Gene3D" id="1.10.443.10">
    <property type="entry name" value="Intergrase catalytic core"/>
    <property type="match status" value="1"/>
</dbReference>
<dbReference type="InterPro" id="IPR013762">
    <property type="entry name" value="Integrase-like_cat_sf"/>
</dbReference>
<evidence type="ECO:0000256" key="4">
    <source>
        <dbReference type="ARBA" id="ARBA00023172"/>
    </source>
</evidence>
<feature type="domain" description="Tyr recombinase" evidence="6">
    <location>
        <begin position="176"/>
        <end position="390"/>
    </location>
</feature>
<organism evidence="8 9">
    <name type="scientific">Megamonas hypermegale</name>
    <dbReference type="NCBI Taxonomy" id="158847"/>
    <lineage>
        <taxon>Bacteria</taxon>
        <taxon>Bacillati</taxon>
        <taxon>Bacillota</taxon>
        <taxon>Negativicutes</taxon>
        <taxon>Selenomonadales</taxon>
        <taxon>Selenomonadaceae</taxon>
        <taxon>Megamonas</taxon>
    </lineage>
</organism>
<name>A0A378NT19_9FIRM</name>
<dbReference type="Pfam" id="PF14659">
    <property type="entry name" value="Phage_int_SAM_3"/>
    <property type="match status" value="1"/>
</dbReference>
<sequence>MATQGKILVYKRQGKKGTTYTYILEAGRDPITGKRKRVSKSGFKTAKEARAAAQPILNKLLLGKNVIESTITFKEYADEWIKEYSLHLKKASLPTLISNVKIGIKYFGNKKIKDITIHDYQSFLNNYAIGRKKSTLERAHVILKNLFNTAVKYSIINSNPADNIIMPKIEPTKKDITSMYLTKNELLNFLDFAKNYKGYGSNYFYPLCLTLAFTGIRLGEACALLWENVDIENKTIKIESSMYSKNQNEYERQNSPKNLSSIRTIIIGNTLATELKKWKTEQLTLRVLYGTRNNKPNLDFVFTRFEKTKFKEIAVLQPTVQLIFTKINKKHLFNKKIYAHLFRHTHVSLLAEAGNISLESIQQRLGHSSDETTRKIYLHITEKSKLDTANTFENYMTK</sequence>
<evidence type="ECO:0000259" key="7">
    <source>
        <dbReference type="PROSITE" id="PS51900"/>
    </source>
</evidence>
<dbReference type="InterPro" id="IPR050808">
    <property type="entry name" value="Phage_Integrase"/>
</dbReference>
<keyword evidence="2" id="KW-0229">DNA integration</keyword>
<evidence type="ECO:0000256" key="2">
    <source>
        <dbReference type="ARBA" id="ARBA00022908"/>
    </source>
</evidence>
<keyword evidence="3 5" id="KW-0238">DNA-binding</keyword>
<proteinExistence type="inferred from homology"/>
<dbReference type="Gene3D" id="1.10.150.130">
    <property type="match status" value="1"/>
</dbReference>
<dbReference type="PROSITE" id="PS51898">
    <property type="entry name" value="TYR_RECOMBINASE"/>
    <property type="match status" value="1"/>
</dbReference>
<reference evidence="8 9" key="1">
    <citation type="submission" date="2018-06" db="EMBL/GenBank/DDBJ databases">
        <authorList>
            <consortium name="Pathogen Informatics"/>
            <person name="Doyle S."/>
        </authorList>
    </citation>
    <scope>NUCLEOTIDE SEQUENCE [LARGE SCALE GENOMIC DNA]</scope>
    <source>
        <strain evidence="8 9">NCTC10571</strain>
    </source>
</reference>
<evidence type="ECO:0000313" key="8">
    <source>
        <dbReference type="EMBL" id="STY71524.1"/>
    </source>
</evidence>
<dbReference type="InterPro" id="IPR002104">
    <property type="entry name" value="Integrase_catalytic"/>
</dbReference>
<dbReference type="GO" id="GO:0003677">
    <property type="term" value="F:DNA binding"/>
    <property type="evidence" value="ECO:0007669"/>
    <property type="project" value="UniProtKB-UniRule"/>
</dbReference>
<dbReference type="InterPro" id="IPR011010">
    <property type="entry name" value="DNA_brk_join_enz"/>
</dbReference>
<dbReference type="GO" id="GO:0006310">
    <property type="term" value="P:DNA recombination"/>
    <property type="evidence" value="ECO:0007669"/>
    <property type="project" value="UniProtKB-KW"/>
</dbReference>
<evidence type="ECO:0000256" key="1">
    <source>
        <dbReference type="ARBA" id="ARBA00008857"/>
    </source>
</evidence>
<gene>
    <name evidence="8" type="ORF">NCTC10571_01680</name>
</gene>
<dbReference type="InterPro" id="IPR010998">
    <property type="entry name" value="Integrase_recombinase_N"/>
</dbReference>
<dbReference type="CDD" id="cd01189">
    <property type="entry name" value="INT_ICEBs1_C_like"/>
    <property type="match status" value="1"/>
</dbReference>